<evidence type="ECO:0000313" key="3">
    <source>
        <dbReference type="EMBL" id="ANP74110.1"/>
    </source>
</evidence>
<keyword evidence="4" id="KW-1185">Reference proteome</keyword>
<accession>A0A1B1BNB4</accession>
<dbReference type="OrthoDB" id="3831250at2"/>
<gene>
    <name evidence="3" type="ORF">PA27867_3180</name>
</gene>
<dbReference type="RefSeq" id="WP_066598030.1">
    <property type="nucleotide sequence ID" value="NZ_CP016282.1"/>
</dbReference>
<name>A0A1B1BNB4_9MICO</name>
<evidence type="ECO:0000256" key="2">
    <source>
        <dbReference type="SAM" id="Phobius"/>
    </source>
</evidence>
<keyword evidence="2" id="KW-0472">Membrane</keyword>
<reference evidence="3 4" key="1">
    <citation type="submission" date="2016-06" db="EMBL/GenBank/DDBJ databases">
        <title>Genome sequencing of Cryobacterium arcticum PAMC 27867.</title>
        <authorList>
            <person name="Lee J."/>
            <person name="Kim O.-S."/>
        </authorList>
    </citation>
    <scope>NUCLEOTIDE SEQUENCE [LARGE SCALE GENOMIC DNA]</scope>
    <source>
        <strain evidence="3 4">PAMC 27867</strain>
    </source>
</reference>
<dbReference type="AlphaFoldDB" id="A0A1B1BNB4"/>
<evidence type="ECO:0000256" key="1">
    <source>
        <dbReference type="SAM" id="MobiDB-lite"/>
    </source>
</evidence>
<organism evidence="3 4">
    <name type="scientific">Cryobacterium arcticum</name>
    <dbReference type="NCBI Taxonomy" id="670052"/>
    <lineage>
        <taxon>Bacteria</taxon>
        <taxon>Bacillati</taxon>
        <taxon>Actinomycetota</taxon>
        <taxon>Actinomycetes</taxon>
        <taxon>Micrococcales</taxon>
        <taxon>Microbacteriaceae</taxon>
        <taxon>Cryobacterium</taxon>
    </lineage>
</organism>
<evidence type="ECO:0008006" key="5">
    <source>
        <dbReference type="Google" id="ProtNLM"/>
    </source>
</evidence>
<dbReference type="KEGG" id="cart:PA27867_3180"/>
<keyword evidence="2" id="KW-1133">Transmembrane helix</keyword>
<dbReference type="EMBL" id="CP016282">
    <property type="protein sequence ID" value="ANP74110.1"/>
    <property type="molecule type" value="Genomic_DNA"/>
</dbReference>
<feature type="transmembrane region" description="Helical" evidence="2">
    <location>
        <begin position="21"/>
        <end position="41"/>
    </location>
</feature>
<keyword evidence="2" id="KW-0812">Transmembrane</keyword>
<evidence type="ECO:0000313" key="4">
    <source>
        <dbReference type="Proteomes" id="UP000092582"/>
    </source>
</evidence>
<feature type="region of interest" description="Disordered" evidence="1">
    <location>
        <begin position="65"/>
        <end position="84"/>
    </location>
</feature>
<proteinExistence type="predicted"/>
<sequence length="229" mass="22783">MPRSDTPSGEARVRRWGAGGGVVLLVGVAVVLFAASLQIAGPAGSPPAGATGETARLTSVEGGLSAVPVTAPPDAGTLTPAGSETQPLIEPVAVKPLAELPPVSLTAPVAPVPGVVFGIEPLQSVTANVVQDGAAVPALRVSVVLRNDTPDAMNLRSVQVTLSVGAEQLPISGRPDSDGHSFPDSLLPGAATTADFLFAVPVDQRAVVKVCVTYAAGVPAVAFVGSAPR</sequence>
<dbReference type="Proteomes" id="UP000092582">
    <property type="component" value="Chromosome 1"/>
</dbReference>
<protein>
    <recommendedName>
        <fullName evidence="5">DUF4352 domain-containing protein</fullName>
    </recommendedName>
</protein>